<evidence type="ECO:0000256" key="5">
    <source>
        <dbReference type="ARBA" id="ARBA00022989"/>
    </source>
</evidence>
<protein>
    <recommendedName>
        <fullName evidence="8">EamA domain-containing protein</fullName>
    </recommendedName>
</protein>
<keyword evidence="4 7" id="KW-0812">Transmembrane</keyword>
<evidence type="ECO:0000256" key="6">
    <source>
        <dbReference type="ARBA" id="ARBA00023136"/>
    </source>
</evidence>
<feature type="transmembrane region" description="Helical" evidence="7">
    <location>
        <begin position="180"/>
        <end position="199"/>
    </location>
</feature>
<dbReference type="RefSeq" id="WP_053604366.1">
    <property type="nucleotide sequence ID" value="NZ_CP012600.1"/>
</dbReference>
<proteinExistence type="inferred from homology"/>
<evidence type="ECO:0000256" key="7">
    <source>
        <dbReference type="SAM" id="Phobius"/>
    </source>
</evidence>
<evidence type="ECO:0000256" key="2">
    <source>
        <dbReference type="ARBA" id="ARBA00007362"/>
    </source>
</evidence>
<dbReference type="SUPFAM" id="SSF103481">
    <property type="entry name" value="Multidrug resistance efflux transporter EmrE"/>
    <property type="match status" value="2"/>
</dbReference>
<feature type="domain" description="EamA" evidence="8">
    <location>
        <begin position="7"/>
        <end position="138"/>
    </location>
</feature>
<evidence type="ECO:0000313" key="10">
    <source>
        <dbReference type="Proteomes" id="UP000067625"/>
    </source>
</evidence>
<evidence type="ECO:0000256" key="3">
    <source>
        <dbReference type="ARBA" id="ARBA00022475"/>
    </source>
</evidence>
<dbReference type="InterPro" id="IPR000620">
    <property type="entry name" value="EamA_dom"/>
</dbReference>
<dbReference type="InterPro" id="IPR050638">
    <property type="entry name" value="AA-Vitamin_Transporters"/>
</dbReference>
<dbReference type="PANTHER" id="PTHR32322">
    <property type="entry name" value="INNER MEMBRANE TRANSPORTER"/>
    <property type="match status" value="1"/>
</dbReference>
<comment type="similarity">
    <text evidence="2">Belongs to the EamA transporter family.</text>
</comment>
<feature type="transmembrane region" description="Helical" evidence="7">
    <location>
        <begin position="270"/>
        <end position="290"/>
    </location>
</feature>
<dbReference type="OrthoDB" id="4529062at2"/>
<dbReference type="PANTHER" id="PTHR32322:SF18">
    <property type="entry name" value="S-ADENOSYLMETHIONINE_S-ADENOSYLHOMOCYSTEINE TRANSPORTER"/>
    <property type="match status" value="1"/>
</dbReference>
<feature type="transmembrane region" description="Helical" evidence="7">
    <location>
        <begin position="34"/>
        <end position="55"/>
    </location>
</feature>
<feature type="transmembrane region" description="Helical" evidence="7">
    <location>
        <begin position="211"/>
        <end position="233"/>
    </location>
</feature>
<evidence type="ECO:0000256" key="4">
    <source>
        <dbReference type="ARBA" id="ARBA00022692"/>
    </source>
</evidence>
<feature type="transmembrane region" description="Helical" evidence="7">
    <location>
        <begin position="121"/>
        <end position="139"/>
    </location>
</feature>
<dbReference type="Pfam" id="PF00892">
    <property type="entry name" value="EamA"/>
    <property type="match status" value="2"/>
</dbReference>
<keyword evidence="3" id="KW-1003">Cell membrane</keyword>
<dbReference type="STRING" id="1441095.AM592_14010"/>
<feature type="transmembrane region" description="Helical" evidence="7">
    <location>
        <begin position="7"/>
        <end position="28"/>
    </location>
</feature>
<organism evidence="9 10">
    <name type="scientific">Bacillus gobiensis</name>
    <dbReference type="NCBI Taxonomy" id="1441095"/>
    <lineage>
        <taxon>Bacteria</taxon>
        <taxon>Bacillati</taxon>
        <taxon>Bacillota</taxon>
        <taxon>Bacilli</taxon>
        <taxon>Bacillales</taxon>
        <taxon>Bacillaceae</taxon>
        <taxon>Bacillus</taxon>
    </lineage>
</organism>
<reference evidence="10" key="1">
    <citation type="submission" date="2015-08" db="EMBL/GenBank/DDBJ databases">
        <title>Genome sequencing project for genomic taxonomy and phylogenomics of Bacillus-like bacteria.</title>
        <authorList>
            <person name="Liu B."/>
            <person name="Wang J."/>
            <person name="Zhu Y."/>
            <person name="Liu G."/>
            <person name="Chen Q."/>
            <person name="Chen Z."/>
            <person name="Lan J."/>
            <person name="Che J."/>
            <person name="Ge C."/>
            <person name="Shi H."/>
            <person name="Pan Z."/>
            <person name="Liu X."/>
        </authorList>
    </citation>
    <scope>NUCLEOTIDE SEQUENCE [LARGE SCALE GENOMIC DNA]</scope>
    <source>
        <strain evidence="10">FJAT-4402</strain>
    </source>
</reference>
<comment type="subcellular location">
    <subcellularLocation>
        <location evidence="1">Cell membrane</location>
        <topology evidence="1">Multi-pass membrane protein</topology>
    </subcellularLocation>
</comment>
<reference evidence="9 10" key="2">
    <citation type="journal article" date="2016" name="Int. J. Syst. Evol. Microbiol.">
        <title>Bacillus gobiensis sp. nov., isolated from a soil sample.</title>
        <authorList>
            <person name="Liu B."/>
            <person name="Liu G.H."/>
            <person name="Cetin S."/>
            <person name="Schumann P."/>
            <person name="Pan Z.Z."/>
            <person name="Chen Q.Q."/>
        </authorList>
    </citation>
    <scope>NUCLEOTIDE SEQUENCE [LARGE SCALE GENOMIC DNA]</scope>
    <source>
        <strain evidence="9 10">FJAT-4402</strain>
    </source>
</reference>
<evidence type="ECO:0000256" key="1">
    <source>
        <dbReference type="ARBA" id="ARBA00004651"/>
    </source>
</evidence>
<dbReference type="AlphaFoldDB" id="A0A0M4GAK2"/>
<keyword evidence="6 7" id="KW-0472">Membrane</keyword>
<dbReference type="EMBL" id="CP012600">
    <property type="protein sequence ID" value="ALC82565.1"/>
    <property type="molecule type" value="Genomic_DNA"/>
</dbReference>
<dbReference type="Proteomes" id="UP000067625">
    <property type="component" value="Chromosome"/>
</dbReference>
<keyword evidence="10" id="KW-1185">Reference proteome</keyword>
<keyword evidence="5 7" id="KW-1133">Transmembrane helix</keyword>
<dbReference type="PATRIC" id="fig|1441095.3.peg.3086"/>
<dbReference type="InterPro" id="IPR037185">
    <property type="entry name" value="EmrE-like"/>
</dbReference>
<accession>A0A0M4GAK2</accession>
<evidence type="ECO:0000313" key="9">
    <source>
        <dbReference type="EMBL" id="ALC82565.1"/>
    </source>
</evidence>
<sequence length="310" mass="33302">MKKSTIYIVLFFIMMIWGFNVTALKLLVAEFSPVTITSFRILTASIVVMAVLFSLKKVRWLTKKETGYVLAGSLLNVVAHHYFLSVGMKFTSVSNGGLILGLGPILTSIMAIIFLKNKISLLKGLGIISGFSGVFFIIAEGSGVTSVSFGDVYVFLSISSQALSFILIKKAAKTLDPRLMTGYMLLFGSVILFFISLVTEPGGLTTLSKGSWLGWLVFLGSAVFATAIGHMAYNSALGKIGAPEAAIFLNLNPFFALIGAVLFVGEKILLTQIIGFAFILAGVFLGSGAFEEKYKLSKHKRMASGVKSGQ</sequence>
<gene>
    <name evidence="9" type="ORF">AM592_14010</name>
</gene>
<feature type="transmembrane region" description="Helical" evidence="7">
    <location>
        <begin position="67"/>
        <end position="84"/>
    </location>
</feature>
<feature type="transmembrane region" description="Helical" evidence="7">
    <location>
        <begin position="96"/>
        <end position="114"/>
    </location>
</feature>
<feature type="transmembrane region" description="Helical" evidence="7">
    <location>
        <begin position="151"/>
        <end position="168"/>
    </location>
</feature>
<evidence type="ECO:0000259" key="8">
    <source>
        <dbReference type="Pfam" id="PF00892"/>
    </source>
</evidence>
<name>A0A0M4GAK2_9BACI</name>
<dbReference type="GO" id="GO:0005886">
    <property type="term" value="C:plasma membrane"/>
    <property type="evidence" value="ECO:0007669"/>
    <property type="project" value="UniProtKB-SubCell"/>
</dbReference>
<feature type="domain" description="EamA" evidence="8">
    <location>
        <begin position="149"/>
        <end position="285"/>
    </location>
</feature>
<feature type="transmembrane region" description="Helical" evidence="7">
    <location>
        <begin position="245"/>
        <end position="264"/>
    </location>
</feature>